<dbReference type="InterPro" id="IPR036116">
    <property type="entry name" value="FN3_sf"/>
</dbReference>
<dbReference type="PANTHER" id="PTHR12356:SF3">
    <property type="entry name" value="NUCLEAR MIGRATION PROTEIN NUDC"/>
    <property type="match status" value="1"/>
</dbReference>
<protein>
    <recommendedName>
        <fullName evidence="7">Fibronectin type-III domain-containing protein</fullName>
    </recommendedName>
</protein>
<dbReference type="PROSITE" id="PS51203">
    <property type="entry name" value="CS"/>
    <property type="match status" value="1"/>
</dbReference>
<feature type="compositionally biased region" description="Gly residues" evidence="3">
    <location>
        <begin position="328"/>
        <end position="364"/>
    </location>
</feature>
<feature type="region of interest" description="Disordered" evidence="3">
    <location>
        <begin position="238"/>
        <end position="262"/>
    </location>
</feature>
<dbReference type="EMBL" id="HBFM01008315">
    <property type="protein sequence ID" value="CAD8768920.1"/>
    <property type="molecule type" value="Transcribed_RNA"/>
</dbReference>
<dbReference type="Gene3D" id="2.60.40.10">
    <property type="entry name" value="Immunoglobulins"/>
    <property type="match status" value="1"/>
</dbReference>
<dbReference type="SUPFAM" id="SSF49764">
    <property type="entry name" value="HSP20-like chaperones"/>
    <property type="match status" value="1"/>
</dbReference>
<feature type="compositionally biased region" description="Gly residues" evidence="3">
    <location>
        <begin position="453"/>
        <end position="467"/>
    </location>
</feature>
<dbReference type="GO" id="GO:0006457">
    <property type="term" value="P:protein folding"/>
    <property type="evidence" value="ECO:0007669"/>
    <property type="project" value="TreeGrafter"/>
</dbReference>
<dbReference type="Gene3D" id="2.60.40.790">
    <property type="match status" value="1"/>
</dbReference>
<dbReference type="InterPro" id="IPR008978">
    <property type="entry name" value="HSP20-like_chaperone"/>
</dbReference>
<evidence type="ECO:0000313" key="6">
    <source>
        <dbReference type="EMBL" id="CAD8768920.1"/>
    </source>
</evidence>
<dbReference type="GO" id="GO:0051082">
    <property type="term" value="F:unfolded protein binding"/>
    <property type="evidence" value="ECO:0007669"/>
    <property type="project" value="TreeGrafter"/>
</dbReference>
<dbReference type="SUPFAM" id="SSF49265">
    <property type="entry name" value="Fibronectin type III"/>
    <property type="match status" value="1"/>
</dbReference>
<feature type="domain" description="Fibronectin type-III" evidence="4">
    <location>
        <begin position="57"/>
        <end position="150"/>
    </location>
</feature>
<comment type="subcellular location">
    <subcellularLocation>
        <location evidence="1">Cytoplasm</location>
    </subcellularLocation>
</comment>
<dbReference type="AlphaFoldDB" id="A0A7S0UTS1"/>
<dbReference type="PANTHER" id="PTHR12356">
    <property type="entry name" value="NUCLEAR MOVEMENT PROTEIN NUDC"/>
    <property type="match status" value="1"/>
</dbReference>
<dbReference type="InterPro" id="IPR007052">
    <property type="entry name" value="CS_dom"/>
</dbReference>
<dbReference type="InterPro" id="IPR003961">
    <property type="entry name" value="FN3_dom"/>
</dbReference>
<evidence type="ECO:0000259" key="4">
    <source>
        <dbReference type="PROSITE" id="PS50853"/>
    </source>
</evidence>
<evidence type="ECO:0000259" key="5">
    <source>
        <dbReference type="PROSITE" id="PS51203"/>
    </source>
</evidence>
<feature type="region of interest" description="Disordered" evidence="3">
    <location>
        <begin position="395"/>
        <end position="428"/>
    </location>
</feature>
<evidence type="ECO:0000256" key="3">
    <source>
        <dbReference type="SAM" id="MobiDB-lite"/>
    </source>
</evidence>
<dbReference type="GO" id="GO:0005737">
    <property type="term" value="C:cytoplasm"/>
    <property type="evidence" value="ECO:0007669"/>
    <property type="project" value="UniProtKB-SubCell"/>
</dbReference>
<feature type="compositionally biased region" description="Polar residues" evidence="3">
    <location>
        <begin position="496"/>
        <end position="510"/>
    </location>
</feature>
<feature type="compositionally biased region" description="Low complexity" evidence="3">
    <location>
        <begin position="416"/>
        <end position="427"/>
    </location>
</feature>
<dbReference type="PROSITE" id="PS50853">
    <property type="entry name" value="FN3"/>
    <property type="match status" value="1"/>
</dbReference>
<feature type="compositionally biased region" description="Basic and acidic residues" evidence="3">
    <location>
        <begin position="514"/>
        <end position="538"/>
    </location>
</feature>
<proteinExistence type="predicted"/>
<feature type="domain" description="CS" evidence="5">
    <location>
        <begin position="158"/>
        <end position="310"/>
    </location>
</feature>
<feature type="region of interest" description="Disordered" evidence="3">
    <location>
        <begin position="316"/>
        <end position="372"/>
    </location>
</feature>
<dbReference type="Pfam" id="PF00041">
    <property type="entry name" value="fn3"/>
    <property type="match status" value="1"/>
</dbReference>
<evidence type="ECO:0008006" key="7">
    <source>
        <dbReference type="Google" id="ProtNLM"/>
    </source>
</evidence>
<accession>A0A7S0UTS1</accession>
<keyword evidence="2" id="KW-0963">Cytoplasm</keyword>
<sequence>MLKQKFLKAKRWYRLQRKRYEEFRYHLLDFLAFACEFFRECAYQLCLPVTTRIFSRKPRPPIVTIKDIRAKRIRLNLKANKSSRFNVEQHEIEWKPSSDESWSSIGESDLENRTVARLQPDSSYDFRARSINRRGVSSWSAPVRASTKLDPVNGGGYAADRRYTWTQTKTEVSIEFRIPVTVTKRDISITLKTDYLSVAVSGCKLLEGRLFGTVKGFDSEGSSLWTLTSSTTKTGMNIKEKDTKGGGAINSNIPSSSSSSISSSSAAAATTSLFPGFPPPDDTPSKSLVVTLEKRVPSVAPKFDFWRWVVEGEPEIDTHQFPSQGEQNSGGGGLGDSGGGGSGGGLGGLGGLGGFGGEGSGEASGGPHILNPMDLDPLHLERLNLSHLAAQAKATKDAASVTSHRPVFSSPPPSRPSSSSSSSTSAPLQTVAGWIGKALGFGHRTPDLASGSKAGGGGGGGGNGGGDSSSSVSSSVSSSIPSSSSSPKDHPKSRSEAGTSKNRPSRTSGAMWSEDERWKRRAGEENKGAVEEEPRESEMPMGRYGKVPKVVITELDDNGEEKKEK</sequence>
<feature type="compositionally biased region" description="Low complexity" evidence="3">
    <location>
        <begin position="249"/>
        <end position="262"/>
    </location>
</feature>
<evidence type="ECO:0000256" key="1">
    <source>
        <dbReference type="ARBA" id="ARBA00004496"/>
    </source>
</evidence>
<dbReference type="CDD" id="cd00063">
    <property type="entry name" value="FN3"/>
    <property type="match status" value="1"/>
</dbReference>
<dbReference type="CDD" id="cd06467">
    <property type="entry name" value="p23_NUDC_like"/>
    <property type="match status" value="1"/>
</dbReference>
<dbReference type="InterPro" id="IPR037898">
    <property type="entry name" value="NudC_fam"/>
</dbReference>
<dbReference type="InterPro" id="IPR013783">
    <property type="entry name" value="Ig-like_fold"/>
</dbReference>
<feature type="compositionally biased region" description="Low complexity" evidence="3">
    <location>
        <begin position="468"/>
        <end position="486"/>
    </location>
</feature>
<reference evidence="6" key="1">
    <citation type="submission" date="2021-01" db="EMBL/GenBank/DDBJ databases">
        <authorList>
            <person name="Corre E."/>
            <person name="Pelletier E."/>
            <person name="Niang G."/>
            <person name="Scheremetjew M."/>
            <person name="Finn R."/>
            <person name="Kale V."/>
            <person name="Holt S."/>
            <person name="Cochrane G."/>
            <person name="Meng A."/>
            <person name="Brown T."/>
            <person name="Cohen L."/>
        </authorList>
    </citation>
    <scope>NUCLEOTIDE SEQUENCE</scope>
    <source>
        <strain evidence="6">SAG 63-3</strain>
    </source>
</reference>
<dbReference type="Pfam" id="PF04969">
    <property type="entry name" value="CS"/>
    <property type="match status" value="1"/>
</dbReference>
<feature type="region of interest" description="Disordered" evidence="3">
    <location>
        <begin position="440"/>
        <end position="549"/>
    </location>
</feature>
<evidence type="ECO:0000256" key="2">
    <source>
        <dbReference type="ARBA" id="ARBA00022490"/>
    </source>
</evidence>
<name>A0A7S0UTS1_9CHLO</name>
<organism evidence="6">
    <name type="scientific">Polytomella parva</name>
    <dbReference type="NCBI Taxonomy" id="51329"/>
    <lineage>
        <taxon>Eukaryota</taxon>
        <taxon>Viridiplantae</taxon>
        <taxon>Chlorophyta</taxon>
        <taxon>core chlorophytes</taxon>
        <taxon>Chlorophyceae</taxon>
        <taxon>CS clade</taxon>
        <taxon>Chlamydomonadales</taxon>
        <taxon>Chlamydomonadaceae</taxon>
        <taxon>Polytomella</taxon>
    </lineage>
</organism>
<gene>
    <name evidence="6" type="ORF">PPAR00522_LOCUS5318</name>
</gene>